<keyword evidence="2" id="KW-0274">FAD</keyword>
<dbReference type="PANTHER" id="PTHR43539">
    <property type="entry name" value="FLAVIN-BINDING MONOOXYGENASE-LIKE PROTEIN (AFU_ORTHOLOGUE AFUA_4G09220)"/>
    <property type="match status" value="1"/>
</dbReference>
<dbReference type="EMBL" id="JAVKPH010000032">
    <property type="protein sequence ID" value="MDR5654728.1"/>
    <property type="molecule type" value="Genomic_DNA"/>
</dbReference>
<dbReference type="RefSeq" id="WP_310458879.1">
    <property type="nucleotide sequence ID" value="NZ_JAVKPH010000032.1"/>
</dbReference>
<dbReference type="Proteomes" id="UP001247754">
    <property type="component" value="Unassembled WGS sequence"/>
</dbReference>
<dbReference type="InterPro" id="IPR050982">
    <property type="entry name" value="Auxin_biosynth/cation_transpt"/>
</dbReference>
<evidence type="ECO:0000256" key="2">
    <source>
        <dbReference type="ARBA" id="ARBA00022827"/>
    </source>
</evidence>
<dbReference type="InterPro" id="IPR036188">
    <property type="entry name" value="FAD/NAD-bd_sf"/>
</dbReference>
<dbReference type="EC" id="1.14.13.-" evidence="5"/>
<gene>
    <name evidence="5" type="ORF">RGD00_19125</name>
</gene>
<dbReference type="Gene3D" id="3.50.50.60">
    <property type="entry name" value="FAD/NAD(P)-binding domain"/>
    <property type="match status" value="1"/>
</dbReference>
<sequence length="592" mass="65690">MNRALPVQELDPESTFRLWLETFEATLLQQDDAALARMCGAESYLKDMLVLDWDYRVHTGPEAIGRAMVEGHRRRALRNFRTAPGRTAPVLVRRAGRNLIEGYFAFDTDIGTCDGFVRLACPDGNPASLRIWQILFALNHIHGFADRTGDNRPRGDNYSQITSPENWSQDRERERAFADRDPQVLIVGAGQGGLILAARLRQMGVDALVIERTARLGDVWRARYNNLTLHNETTANHFPYMPFPETWPMWLPKDMLALWLESYAECMELNVWTGTELTGHSHDPVTGEWSVTLRLADGSERRMRTKHLVAALGVSGGAPRRPTLPGLEDFAGTVLHSGEFRSGLDWAGKRALVIGTGNSGHDVAQDLYVSGAEVSIMQRGPTCVVSLEPSAAISYAVFAEGRPVEDVDLMIASIPYPVLIESYQHITRKTDRLDKDLLEGLKSVGFKLTSGADGTGFQLLYLRGAGGYYIDVGCSRLIIDRKIPLLQAEDMDRFVPEGLRMKDGSVVPCDLVVTATGFEGMQGAIRDLMGEEIAARVGPVWGFDADFNMRNMWKRTGQPGFWIMGGAITEARLFSRYLALQIKASLDGLMPA</sequence>
<protein>
    <submittedName>
        <fullName evidence="5">NAD(P)/FAD-dependent oxidoreductase</fullName>
        <ecNumber evidence="5">1.14.13.-</ecNumber>
    </submittedName>
</protein>
<name>A0ABU1FDS9_9RHOB</name>
<evidence type="ECO:0000313" key="5">
    <source>
        <dbReference type="EMBL" id="MDR5654728.1"/>
    </source>
</evidence>
<feature type="compositionally biased region" description="Polar residues" evidence="4">
    <location>
        <begin position="157"/>
        <end position="167"/>
    </location>
</feature>
<dbReference type="SUPFAM" id="SSF51905">
    <property type="entry name" value="FAD/NAD(P)-binding domain"/>
    <property type="match status" value="2"/>
</dbReference>
<evidence type="ECO:0000256" key="3">
    <source>
        <dbReference type="ARBA" id="ARBA00023002"/>
    </source>
</evidence>
<keyword evidence="1" id="KW-0285">Flavoprotein</keyword>
<dbReference type="PRINTS" id="PR00411">
    <property type="entry name" value="PNDRDTASEI"/>
</dbReference>
<evidence type="ECO:0000256" key="1">
    <source>
        <dbReference type="ARBA" id="ARBA00022630"/>
    </source>
</evidence>
<evidence type="ECO:0000256" key="4">
    <source>
        <dbReference type="SAM" id="MobiDB-lite"/>
    </source>
</evidence>
<dbReference type="GO" id="GO:0016491">
    <property type="term" value="F:oxidoreductase activity"/>
    <property type="evidence" value="ECO:0007669"/>
    <property type="project" value="UniProtKB-KW"/>
</dbReference>
<keyword evidence="3 5" id="KW-0560">Oxidoreductase</keyword>
<keyword evidence="6" id="KW-1185">Reference proteome</keyword>
<dbReference type="Pfam" id="PF00743">
    <property type="entry name" value="FMO-like"/>
    <property type="match status" value="1"/>
</dbReference>
<feature type="region of interest" description="Disordered" evidence="4">
    <location>
        <begin position="149"/>
        <end position="171"/>
    </location>
</feature>
<comment type="caution">
    <text evidence="5">The sequence shown here is derived from an EMBL/GenBank/DDBJ whole genome shotgun (WGS) entry which is preliminary data.</text>
</comment>
<dbReference type="InterPro" id="IPR020946">
    <property type="entry name" value="Flavin_mOase-like"/>
</dbReference>
<reference evidence="5 6" key="1">
    <citation type="submission" date="2023-09" db="EMBL/GenBank/DDBJ databases">
        <title>Xinfangfangia sedmenti sp. nov., isolated the sedment.</title>
        <authorList>
            <person name="Xu L."/>
        </authorList>
    </citation>
    <scope>NUCLEOTIDE SEQUENCE [LARGE SCALE GENOMIC DNA]</scope>
    <source>
        <strain evidence="5 6">LG-4</strain>
    </source>
</reference>
<proteinExistence type="predicted"/>
<evidence type="ECO:0000313" key="6">
    <source>
        <dbReference type="Proteomes" id="UP001247754"/>
    </source>
</evidence>
<dbReference type="PANTHER" id="PTHR43539:SF68">
    <property type="entry name" value="FLAVIN-BINDING MONOOXYGENASE-LIKE PROTEIN (AFU_ORTHOLOGUE AFUA_4G09220)"/>
    <property type="match status" value="1"/>
</dbReference>
<organism evidence="5 6">
    <name type="scientific">Ruixingdingia sedimenti</name>
    <dbReference type="NCBI Taxonomy" id="3073604"/>
    <lineage>
        <taxon>Bacteria</taxon>
        <taxon>Pseudomonadati</taxon>
        <taxon>Pseudomonadota</taxon>
        <taxon>Alphaproteobacteria</taxon>
        <taxon>Rhodobacterales</taxon>
        <taxon>Paracoccaceae</taxon>
        <taxon>Ruixingdingia</taxon>
    </lineage>
</organism>
<accession>A0ABU1FDS9</accession>